<protein>
    <submittedName>
        <fullName evidence="6">LacI family DNA-binding transcriptional regulator</fullName>
    </submittedName>
</protein>
<dbReference type="InterPro" id="IPR046335">
    <property type="entry name" value="LacI/GalR-like_sensor"/>
</dbReference>
<dbReference type="Gene3D" id="3.40.50.2300">
    <property type="match status" value="2"/>
</dbReference>
<dbReference type="SUPFAM" id="SSF53822">
    <property type="entry name" value="Periplasmic binding protein-like I"/>
    <property type="match status" value="1"/>
</dbReference>
<reference evidence="6 7" key="1">
    <citation type="journal article" date="2020" name="ISME J.">
        <title>Comparative genomics reveals insights into cyanobacterial evolution and habitat adaptation.</title>
        <authorList>
            <person name="Chen M.Y."/>
            <person name="Teng W.K."/>
            <person name="Zhao L."/>
            <person name="Hu C.X."/>
            <person name="Zhou Y.K."/>
            <person name="Han B.P."/>
            <person name="Song L.R."/>
            <person name="Shu W.S."/>
        </authorList>
    </citation>
    <scope>NUCLEOTIDE SEQUENCE [LARGE SCALE GENOMIC DNA]</scope>
    <source>
        <strain evidence="6 7">FACHB-130</strain>
    </source>
</reference>
<organism evidence="6 7">
    <name type="scientific">Nostoc spongiaeforme FACHB-130</name>
    <dbReference type="NCBI Taxonomy" id="1357510"/>
    <lineage>
        <taxon>Bacteria</taxon>
        <taxon>Bacillati</taxon>
        <taxon>Cyanobacteriota</taxon>
        <taxon>Cyanophyceae</taxon>
        <taxon>Nostocales</taxon>
        <taxon>Nostocaceae</taxon>
        <taxon>Nostoc</taxon>
    </lineage>
</organism>
<evidence type="ECO:0000313" key="7">
    <source>
        <dbReference type="Proteomes" id="UP000603457"/>
    </source>
</evidence>
<keyword evidence="4" id="KW-0472">Membrane</keyword>
<feature type="domain" description="HTH lacI-type" evidence="5">
    <location>
        <begin position="38"/>
        <end position="92"/>
    </location>
</feature>
<dbReference type="Pfam" id="PF13377">
    <property type="entry name" value="Peripla_BP_3"/>
    <property type="match status" value="1"/>
</dbReference>
<dbReference type="SUPFAM" id="SSF47413">
    <property type="entry name" value="lambda repressor-like DNA-binding domains"/>
    <property type="match status" value="1"/>
</dbReference>
<dbReference type="CDD" id="cd06267">
    <property type="entry name" value="PBP1_LacI_sugar_binding-like"/>
    <property type="match status" value="1"/>
</dbReference>
<comment type="caution">
    <text evidence="6">The sequence shown here is derived from an EMBL/GenBank/DDBJ whole genome shotgun (WGS) entry which is preliminary data.</text>
</comment>
<keyword evidence="4" id="KW-0812">Transmembrane</keyword>
<evidence type="ECO:0000256" key="4">
    <source>
        <dbReference type="SAM" id="Phobius"/>
    </source>
</evidence>
<dbReference type="EMBL" id="JACJTB010000013">
    <property type="protein sequence ID" value="MBD2595186.1"/>
    <property type="molecule type" value="Genomic_DNA"/>
</dbReference>
<dbReference type="InterPro" id="IPR010982">
    <property type="entry name" value="Lambda_DNA-bd_dom_sf"/>
</dbReference>
<proteinExistence type="predicted"/>
<evidence type="ECO:0000256" key="3">
    <source>
        <dbReference type="ARBA" id="ARBA00023163"/>
    </source>
</evidence>
<name>A0ABR8FUV1_9NOSO</name>
<dbReference type="PROSITE" id="PS50932">
    <property type="entry name" value="HTH_LACI_2"/>
    <property type="match status" value="1"/>
</dbReference>
<evidence type="ECO:0000259" key="5">
    <source>
        <dbReference type="PROSITE" id="PS50932"/>
    </source>
</evidence>
<keyword evidence="1" id="KW-0805">Transcription regulation</keyword>
<keyword evidence="2 6" id="KW-0238">DNA-binding</keyword>
<feature type="transmembrane region" description="Helical" evidence="4">
    <location>
        <begin position="6"/>
        <end position="27"/>
    </location>
</feature>
<accession>A0ABR8FUV1</accession>
<sequence>MHTCAFLMFFIFAHLCIKFVLILFKLLSVVLNMSKRKISIEDIARKAGVSHSTVSRALRDSPLISAKVREEIKKLAQEMNYVPNAIAQSLQNQRTYTVGVIVTSIADPFFGELVEGIEQVARKAGLNVLLNASHGDFEQEIAAIENFHYRRVDGILVADSRIGKNHNKQLTQLTVPTVLINIDTEDQHETFNSVAIDDRLGGCVAVEHLLDLGHTRIGYLGVGDGSKADQQRLEGYQLALSQAELPSNQDWVAIPLRDSQTISDFDIGKQLLPQLVAAGVTGIFCYNDMVAVGALLACKELGISVPQDLSLVGFDNIALASYITPPLTTVSQRMVEMGELAMTMLLDLFEEKAVNNILLSPFLVKRGSTTKVSKAKKTSNYIEVKI</sequence>
<dbReference type="PROSITE" id="PS00356">
    <property type="entry name" value="HTH_LACI_1"/>
    <property type="match status" value="1"/>
</dbReference>
<keyword evidence="3" id="KW-0804">Transcription</keyword>
<dbReference type="PANTHER" id="PTHR30146:SF109">
    <property type="entry name" value="HTH-TYPE TRANSCRIPTIONAL REGULATOR GALS"/>
    <property type="match status" value="1"/>
</dbReference>
<evidence type="ECO:0000256" key="1">
    <source>
        <dbReference type="ARBA" id="ARBA00023015"/>
    </source>
</evidence>
<dbReference type="InterPro" id="IPR028082">
    <property type="entry name" value="Peripla_BP_I"/>
</dbReference>
<dbReference type="Proteomes" id="UP000603457">
    <property type="component" value="Unassembled WGS sequence"/>
</dbReference>
<evidence type="ECO:0000313" key="6">
    <source>
        <dbReference type="EMBL" id="MBD2595186.1"/>
    </source>
</evidence>
<gene>
    <name evidence="6" type="ORF">H6G74_12710</name>
</gene>
<dbReference type="Pfam" id="PF00356">
    <property type="entry name" value="LacI"/>
    <property type="match status" value="1"/>
</dbReference>
<dbReference type="Gene3D" id="1.10.260.40">
    <property type="entry name" value="lambda repressor-like DNA-binding domains"/>
    <property type="match status" value="1"/>
</dbReference>
<evidence type="ECO:0000256" key="2">
    <source>
        <dbReference type="ARBA" id="ARBA00023125"/>
    </source>
</evidence>
<keyword evidence="4" id="KW-1133">Transmembrane helix</keyword>
<keyword evidence="7" id="KW-1185">Reference proteome</keyword>
<dbReference type="SMART" id="SM00354">
    <property type="entry name" value="HTH_LACI"/>
    <property type="match status" value="1"/>
</dbReference>
<dbReference type="InterPro" id="IPR000843">
    <property type="entry name" value="HTH_LacI"/>
</dbReference>
<dbReference type="GO" id="GO:0003677">
    <property type="term" value="F:DNA binding"/>
    <property type="evidence" value="ECO:0007669"/>
    <property type="project" value="UniProtKB-KW"/>
</dbReference>
<dbReference type="CDD" id="cd01392">
    <property type="entry name" value="HTH_LacI"/>
    <property type="match status" value="1"/>
</dbReference>
<dbReference type="PANTHER" id="PTHR30146">
    <property type="entry name" value="LACI-RELATED TRANSCRIPTIONAL REPRESSOR"/>
    <property type="match status" value="1"/>
</dbReference>